<keyword evidence="8" id="KW-1185">Reference proteome</keyword>
<dbReference type="PANTHER" id="PTHR12270:SF52">
    <property type="entry name" value="GLYCOSYLTRANSFERASE-LIKE PROTEIN GNT13-RELATED"/>
    <property type="match status" value="1"/>
</dbReference>
<organism evidence="7 8">
    <name type="scientific">Prototheca wickerhamii</name>
    <dbReference type="NCBI Taxonomy" id="3111"/>
    <lineage>
        <taxon>Eukaryota</taxon>
        <taxon>Viridiplantae</taxon>
        <taxon>Chlorophyta</taxon>
        <taxon>core chlorophytes</taxon>
        <taxon>Trebouxiophyceae</taxon>
        <taxon>Chlorellales</taxon>
        <taxon>Chlorellaceae</taxon>
        <taxon>Prototheca</taxon>
    </lineage>
</organism>
<accession>A0AAD9ILY5</accession>
<evidence type="ECO:0000256" key="2">
    <source>
        <dbReference type="ARBA" id="ARBA00022692"/>
    </source>
</evidence>
<dbReference type="GO" id="GO:0035269">
    <property type="term" value="P:protein O-linked glycosylation via mannose"/>
    <property type="evidence" value="ECO:0007669"/>
    <property type="project" value="TreeGrafter"/>
</dbReference>
<name>A0AAD9ILY5_PROWI</name>
<dbReference type="Pfam" id="PF13896">
    <property type="entry name" value="Glyco_transf_49"/>
    <property type="match status" value="1"/>
</dbReference>
<comment type="caution">
    <text evidence="7">The sequence shown here is derived from an EMBL/GenBank/DDBJ whole genome shotgun (WGS) entry which is preliminary data.</text>
</comment>
<dbReference type="InterPro" id="IPR051292">
    <property type="entry name" value="Xyl/GlcA_transferase"/>
</dbReference>
<dbReference type="GO" id="GO:0015020">
    <property type="term" value="F:glucuronosyltransferase activity"/>
    <property type="evidence" value="ECO:0007669"/>
    <property type="project" value="TreeGrafter"/>
</dbReference>
<dbReference type="GO" id="GO:0042285">
    <property type="term" value="F:xylosyltransferase activity"/>
    <property type="evidence" value="ECO:0007669"/>
    <property type="project" value="TreeGrafter"/>
</dbReference>
<comment type="subcellular location">
    <subcellularLocation>
        <location evidence="1">Membrane</location>
        <topology evidence="1">Single-pass type II membrane protein</topology>
    </subcellularLocation>
</comment>
<keyword evidence="4" id="KW-1133">Transmembrane helix</keyword>
<evidence type="ECO:0000313" key="7">
    <source>
        <dbReference type="EMBL" id="KAK2080798.1"/>
    </source>
</evidence>
<dbReference type="GO" id="GO:0016020">
    <property type="term" value="C:membrane"/>
    <property type="evidence" value="ECO:0007669"/>
    <property type="project" value="UniProtKB-SubCell"/>
</dbReference>
<evidence type="ECO:0000256" key="5">
    <source>
        <dbReference type="ARBA" id="ARBA00023136"/>
    </source>
</evidence>
<gene>
    <name evidence="7" type="ORF">QBZ16_000652</name>
</gene>
<proteinExistence type="predicted"/>
<dbReference type="Proteomes" id="UP001255856">
    <property type="component" value="Unassembled WGS sequence"/>
</dbReference>
<evidence type="ECO:0000256" key="3">
    <source>
        <dbReference type="ARBA" id="ARBA00022968"/>
    </source>
</evidence>
<evidence type="ECO:0000256" key="4">
    <source>
        <dbReference type="ARBA" id="ARBA00022989"/>
    </source>
</evidence>
<keyword evidence="6" id="KW-0325">Glycoprotein</keyword>
<dbReference type="EMBL" id="JASFZW010000001">
    <property type="protein sequence ID" value="KAK2080798.1"/>
    <property type="molecule type" value="Genomic_DNA"/>
</dbReference>
<reference evidence="7" key="1">
    <citation type="submission" date="2021-01" db="EMBL/GenBank/DDBJ databases">
        <authorList>
            <person name="Eckstrom K.M.E."/>
        </authorList>
    </citation>
    <scope>NUCLEOTIDE SEQUENCE</scope>
    <source>
        <strain evidence="7">UVCC 0001</strain>
    </source>
</reference>
<evidence type="ECO:0000313" key="8">
    <source>
        <dbReference type="Proteomes" id="UP001255856"/>
    </source>
</evidence>
<keyword evidence="2" id="KW-0812">Transmembrane</keyword>
<sequence length="413" mass="47286">MESSTGLNALTVDQAFEAFFDEAEECANEPVPHLKYRGGRTKVDTKLPTLIVEGSWKSARPTTMDDITLMHMIEGQCKTWPGPMVAVIYTYLELFDTANPQRLEEAKAVIAELHARMEAEPGACALNLVLMSEAVQPGGGWAYPYNPLRNQAIARARTKLIFMLDVDFIPNADMYRQLTAPESYGPLLTRMYAHKHLVVMPAFEINRQIDIARGLEIAHDLARNGSKAAVLATLASKDMYEFGPYYPAGHRATNFKRWYRTTTQPYYHIKWEDGFEPFVMVSRLHVPWFDERFRGYGWDKISHAFVVHRPHPPSAAYNATFSGPAYTSKHRSNEEKEKLRVIWNEMRADIKYKRYPTYGVSALAACRPVHWFKGLETEIIRGSAIARRVPPKERDRKIEFLRGTMGQPVVPWW</sequence>
<protein>
    <submittedName>
        <fullName evidence="7">Uncharacterized protein</fullName>
    </submittedName>
</protein>
<keyword evidence="5" id="KW-0472">Membrane</keyword>
<keyword evidence="3" id="KW-0735">Signal-anchor</keyword>
<dbReference type="AlphaFoldDB" id="A0AAD9ILY5"/>
<evidence type="ECO:0000256" key="6">
    <source>
        <dbReference type="ARBA" id="ARBA00023180"/>
    </source>
</evidence>
<dbReference type="PANTHER" id="PTHR12270">
    <property type="entry name" value="GLYCOSYLTRANSFERASE-RELATED"/>
    <property type="match status" value="1"/>
</dbReference>
<evidence type="ECO:0000256" key="1">
    <source>
        <dbReference type="ARBA" id="ARBA00004606"/>
    </source>
</evidence>